<dbReference type="InterPro" id="IPR000014">
    <property type="entry name" value="PAS"/>
</dbReference>
<dbReference type="Proteomes" id="UP000186143">
    <property type="component" value="Unassembled WGS sequence"/>
</dbReference>
<dbReference type="PROSITE" id="PS50112">
    <property type="entry name" value="PAS"/>
    <property type="match status" value="2"/>
</dbReference>
<dbReference type="RefSeq" id="WP_075632765.1">
    <property type="nucleotide sequence ID" value="NZ_MKIO01000008.1"/>
</dbReference>
<dbReference type="PROSITE" id="PS50110">
    <property type="entry name" value="RESPONSE_REGULATORY"/>
    <property type="match status" value="1"/>
</dbReference>
<evidence type="ECO:0000313" key="11">
    <source>
        <dbReference type="Proteomes" id="UP000186143"/>
    </source>
</evidence>
<organism evidence="10 11">
    <name type="scientific">Xaviernesmea rhizosphaerae</name>
    <dbReference type="NCBI Taxonomy" id="1672749"/>
    <lineage>
        <taxon>Bacteria</taxon>
        <taxon>Pseudomonadati</taxon>
        <taxon>Pseudomonadota</taxon>
        <taxon>Alphaproteobacteria</taxon>
        <taxon>Hyphomicrobiales</taxon>
        <taxon>Rhizobiaceae</taxon>
        <taxon>Rhizobium/Agrobacterium group</taxon>
        <taxon>Xaviernesmea</taxon>
    </lineage>
</organism>
<dbReference type="InterPro" id="IPR011006">
    <property type="entry name" value="CheY-like_superfamily"/>
</dbReference>
<dbReference type="FunFam" id="3.30.450.20:FF:000099">
    <property type="entry name" value="Sensory box sensor histidine kinase"/>
    <property type="match status" value="1"/>
</dbReference>
<feature type="domain" description="Histidine kinase" evidence="6">
    <location>
        <begin position="458"/>
        <end position="681"/>
    </location>
</feature>
<dbReference type="STRING" id="1672749.BJF92_08720"/>
<dbReference type="Pfam" id="PF08448">
    <property type="entry name" value="PAS_4"/>
    <property type="match status" value="2"/>
</dbReference>
<dbReference type="SUPFAM" id="SSF55785">
    <property type="entry name" value="PYP-like sensor domain (PAS domain)"/>
    <property type="match status" value="3"/>
</dbReference>
<dbReference type="SMART" id="SM00387">
    <property type="entry name" value="HATPase_c"/>
    <property type="match status" value="1"/>
</dbReference>
<dbReference type="Gene3D" id="3.30.450.20">
    <property type="entry name" value="PAS domain"/>
    <property type="match status" value="3"/>
</dbReference>
<feature type="domain" description="PAC" evidence="9">
    <location>
        <begin position="241"/>
        <end position="294"/>
    </location>
</feature>
<keyword evidence="5" id="KW-0175">Coiled coil</keyword>
<dbReference type="InterPro" id="IPR003594">
    <property type="entry name" value="HATPase_dom"/>
</dbReference>
<evidence type="ECO:0000256" key="1">
    <source>
        <dbReference type="ARBA" id="ARBA00000085"/>
    </source>
</evidence>
<dbReference type="InterPro" id="IPR035965">
    <property type="entry name" value="PAS-like_dom_sf"/>
</dbReference>
<protein>
    <recommendedName>
        <fullName evidence="2">histidine kinase</fullName>
        <ecNumber evidence="2">2.7.13.3</ecNumber>
    </recommendedName>
</protein>
<dbReference type="InterPro" id="IPR001789">
    <property type="entry name" value="Sig_transdc_resp-reg_receiver"/>
</dbReference>
<dbReference type="PROSITE" id="PS50113">
    <property type="entry name" value="PAC"/>
    <property type="match status" value="2"/>
</dbReference>
<dbReference type="Pfam" id="PF00072">
    <property type="entry name" value="Response_reg"/>
    <property type="match status" value="1"/>
</dbReference>
<dbReference type="Pfam" id="PF08447">
    <property type="entry name" value="PAS_3"/>
    <property type="match status" value="1"/>
</dbReference>
<evidence type="ECO:0000256" key="2">
    <source>
        <dbReference type="ARBA" id="ARBA00012438"/>
    </source>
</evidence>
<evidence type="ECO:0000256" key="3">
    <source>
        <dbReference type="ARBA" id="ARBA00022553"/>
    </source>
</evidence>
<name>A0A1Q9AQK3_9HYPH</name>
<dbReference type="SUPFAM" id="SSF55874">
    <property type="entry name" value="ATPase domain of HSP90 chaperone/DNA topoisomerase II/histidine kinase"/>
    <property type="match status" value="1"/>
</dbReference>
<dbReference type="PRINTS" id="PR00344">
    <property type="entry name" value="BCTRLSENSOR"/>
</dbReference>
<sequence length="818" mass="90164">MFKNTDFSDLDLAQLFDAAPNPYVILDQSLTIVGMNAAYCAVTMRGRDELIGRNIFDAFPSDPQSVSGRLLRNSLEAVLRDSALDHLPLIPYPIARPDGQLEERFWSATHTPIADRSGTVRWILQHTVDVTELHQLRRTASALGVESDILARADAVADANLSLGAERSYLRTLFDQAPSFMAVLSGPDHVFDLANSAYSALVGGRPLLGKPLLEALPEIRDQGFIALLDNVRASGHPFIAHGAEVQLHRGGTIERRYLDFVYQPLRNGEGDVAGIFVQGHDITDMKLAQQSARDSEARFRLLAQSIPNHAWAATPEGVIEWCNDRVYEYCGLSEQDLKGRFLGSTVHHDDRDSVTRIWDGCRKAGEDFHAEVRLRRADGSYRWHLSRAVPSYDADGAIERWIGTNTDIDDQKQTEAQLEHLAETLEQRIEERSHELEQTQKALRQSQKMEAIGNLAGGIAHDFNNLLQVVTGSLELLGKQLHQDERAMRRIDNALSATQRGARLAAQLLAFGRRQPLAPRVVNLARLVRDTDQLIRRAIGEAIEIENIVGAGLWNTMADPTNVETALLNLAINARDAMNGNGRLTIELANAELTSHYARTDEEMVPGQYVLLAVSDTGSGIPRDIIDRVFDPFFSTKPEGKGTGLGLSMVYGFVKQSGGHIRIYSEVDSGTSVKIYLPRALAPEDDLSSPQVESVGGTETILVVEDDDGVRETTTALLQALGYRVLKARDAASAWALIESGVAVDLLFTDVVMPGPMKSTELAERAKSVMPGLKVLFASGYTENSIVHGGRLKRDVQFLSKPYSEEQMARKIRQVLTA</sequence>
<evidence type="ECO:0000259" key="8">
    <source>
        <dbReference type="PROSITE" id="PS50112"/>
    </source>
</evidence>
<feature type="domain" description="Response regulatory" evidence="7">
    <location>
        <begin position="700"/>
        <end position="816"/>
    </location>
</feature>
<dbReference type="SUPFAM" id="SSF47384">
    <property type="entry name" value="Homodimeric domain of signal transducing histidine kinase"/>
    <property type="match status" value="1"/>
</dbReference>
<dbReference type="PROSITE" id="PS50109">
    <property type="entry name" value="HIS_KIN"/>
    <property type="match status" value="1"/>
</dbReference>
<accession>A0A1Q9AQK3</accession>
<evidence type="ECO:0000259" key="9">
    <source>
        <dbReference type="PROSITE" id="PS50113"/>
    </source>
</evidence>
<dbReference type="Gene3D" id="1.10.287.130">
    <property type="match status" value="1"/>
</dbReference>
<dbReference type="NCBIfam" id="TIGR00229">
    <property type="entry name" value="sensory_box"/>
    <property type="match status" value="2"/>
</dbReference>
<evidence type="ECO:0000259" key="7">
    <source>
        <dbReference type="PROSITE" id="PS50110"/>
    </source>
</evidence>
<dbReference type="PANTHER" id="PTHR43065">
    <property type="entry name" value="SENSOR HISTIDINE KINASE"/>
    <property type="match status" value="1"/>
</dbReference>
<dbReference type="CDD" id="cd00130">
    <property type="entry name" value="PAS"/>
    <property type="match status" value="2"/>
</dbReference>
<dbReference type="EC" id="2.7.13.3" evidence="2"/>
<dbReference type="InterPro" id="IPR004358">
    <property type="entry name" value="Sig_transdc_His_kin-like_C"/>
</dbReference>
<feature type="coiled-coil region" evidence="5">
    <location>
        <begin position="408"/>
        <end position="449"/>
    </location>
</feature>
<dbReference type="OrthoDB" id="9796100at2"/>
<dbReference type="AlphaFoldDB" id="A0A1Q9AQK3"/>
<dbReference type="SMART" id="SM00091">
    <property type="entry name" value="PAS"/>
    <property type="match status" value="3"/>
</dbReference>
<dbReference type="SMART" id="SM00086">
    <property type="entry name" value="PAC"/>
    <property type="match status" value="2"/>
</dbReference>
<dbReference type="CDD" id="cd00082">
    <property type="entry name" value="HisKA"/>
    <property type="match status" value="1"/>
</dbReference>
<proteinExistence type="predicted"/>
<evidence type="ECO:0000256" key="5">
    <source>
        <dbReference type="SAM" id="Coils"/>
    </source>
</evidence>
<feature type="modified residue" description="4-aspartylphosphate" evidence="4">
    <location>
        <position position="750"/>
    </location>
</feature>
<feature type="domain" description="PAS" evidence="8">
    <location>
        <begin position="8"/>
        <end position="78"/>
    </location>
</feature>
<dbReference type="InterPro" id="IPR036097">
    <property type="entry name" value="HisK_dim/P_sf"/>
</dbReference>
<dbReference type="InterPro" id="IPR036890">
    <property type="entry name" value="HATPase_C_sf"/>
</dbReference>
<feature type="domain" description="PAC" evidence="9">
    <location>
        <begin position="368"/>
        <end position="420"/>
    </location>
</feature>
<dbReference type="SMART" id="SM00448">
    <property type="entry name" value="REC"/>
    <property type="match status" value="1"/>
</dbReference>
<evidence type="ECO:0000256" key="4">
    <source>
        <dbReference type="PROSITE-ProRule" id="PRU00169"/>
    </source>
</evidence>
<comment type="catalytic activity">
    <reaction evidence="1">
        <text>ATP + protein L-histidine = ADP + protein N-phospho-L-histidine.</text>
        <dbReference type="EC" id="2.7.13.3"/>
    </reaction>
</comment>
<evidence type="ECO:0000259" key="6">
    <source>
        <dbReference type="PROSITE" id="PS50109"/>
    </source>
</evidence>
<reference evidence="10 11" key="1">
    <citation type="submission" date="2016-09" db="EMBL/GenBank/DDBJ databases">
        <title>Rhizobium sp. nov., a novel species isolated from the rice rhizosphere.</title>
        <authorList>
            <person name="Zhao J."/>
            <person name="Zhang X."/>
        </authorList>
    </citation>
    <scope>NUCLEOTIDE SEQUENCE [LARGE SCALE GENOMIC DNA]</scope>
    <source>
        <strain evidence="10 11">MH17</strain>
    </source>
</reference>
<dbReference type="InterPro" id="IPR013655">
    <property type="entry name" value="PAS_fold_3"/>
</dbReference>
<dbReference type="Gene3D" id="3.40.50.2300">
    <property type="match status" value="1"/>
</dbReference>
<feature type="domain" description="PAS" evidence="8">
    <location>
        <begin position="295"/>
        <end position="356"/>
    </location>
</feature>
<dbReference type="CDD" id="cd18161">
    <property type="entry name" value="REC_hyHK_blue-like"/>
    <property type="match status" value="1"/>
</dbReference>
<dbReference type="SUPFAM" id="SSF52172">
    <property type="entry name" value="CheY-like"/>
    <property type="match status" value="1"/>
</dbReference>
<keyword evidence="3 4" id="KW-0597">Phosphoprotein</keyword>
<dbReference type="InterPro" id="IPR003661">
    <property type="entry name" value="HisK_dim/P_dom"/>
</dbReference>
<dbReference type="InterPro" id="IPR013656">
    <property type="entry name" value="PAS_4"/>
</dbReference>
<dbReference type="InterPro" id="IPR000700">
    <property type="entry name" value="PAS-assoc_C"/>
</dbReference>
<evidence type="ECO:0000313" key="10">
    <source>
        <dbReference type="EMBL" id="OLP57690.1"/>
    </source>
</evidence>
<comment type="caution">
    <text evidence="10">The sequence shown here is derived from an EMBL/GenBank/DDBJ whole genome shotgun (WGS) entry which is preliminary data.</text>
</comment>
<gene>
    <name evidence="10" type="ORF">BJF92_08720</name>
</gene>
<dbReference type="GO" id="GO:0000155">
    <property type="term" value="F:phosphorelay sensor kinase activity"/>
    <property type="evidence" value="ECO:0007669"/>
    <property type="project" value="InterPro"/>
</dbReference>
<dbReference type="InterPro" id="IPR001610">
    <property type="entry name" value="PAC"/>
</dbReference>
<dbReference type="Pfam" id="PF02518">
    <property type="entry name" value="HATPase_c"/>
    <property type="match status" value="1"/>
</dbReference>
<dbReference type="InterPro" id="IPR005467">
    <property type="entry name" value="His_kinase_dom"/>
</dbReference>
<dbReference type="EMBL" id="MKIO01000008">
    <property type="protein sequence ID" value="OLP57690.1"/>
    <property type="molecule type" value="Genomic_DNA"/>
</dbReference>
<dbReference type="SMART" id="SM00388">
    <property type="entry name" value="HisKA"/>
    <property type="match status" value="1"/>
</dbReference>
<dbReference type="Gene3D" id="3.30.565.10">
    <property type="entry name" value="Histidine kinase-like ATPase, C-terminal domain"/>
    <property type="match status" value="1"/>
</dbReference>
<dbReference type="PANTHER" id="PTHR43065:SF49">
    <property type="entry name" value="HISTIDINE KINASE"/>
    <property type="match status" value="1"/>
</dbReference>